<dbReference type="RefSeq" id="XP_007399996.1">
    <property type="nucleotide sequence ID" value="XM_007399934.1"/>
</dbReference>
<dbReference type="AlphaFoldDB" id="K5VIZ9"/>
<dbReference type="InParanoid" id="K5VIZ9"/>
<accession>K5VIZ9</accession>
<dbReference type="GeneID" id="18919726"/>
<keyword evidence="2" id="KW-1185">Reference proteome</keyword>
<sequence>MTQLACQAWKKCTVHKWNLSHKLLTDSKMKRELQKYLATHSNLRNEIEAKIDHLSSIDEEPSDGEDKKDELCSSEVLLSAVVEHEFNIDVGGNLTHQQDGLATSADIETWNGQLMSASTGDNLDAYRDDDTTWNEYIIAAQHYML</sequence>
<reference evidence="1 2" key="1">
    <citation type="journal article" date="2012" name="BMC Genomics">
        <title>Comparative genomics of the white-rot fungi, Phanerochaete carnosa and P. chrysosporium, to elucidate the genetic basis of the distinct wood types they colonize.</title>
        <authorList>
            <person name="Suzuki H."/>
            <person name="MacDonald J."/>
            <person name="Syed K."/>
            <person name="Salamov A."/>
            <person name="Hori C."/>
            <person name="Aerts A."/>
            <person name="Henrissat B."/>
            <person name="Wiebenga A."/>
            <person name="vanKuyk P.A."/>
            <person name="Barry K."/>
            <person name="Lindquist E."/>
            <person name="LaButti K."/>
            <person name="Lapidus A."/>
            <person name="Lucas S."/>
            <person name="Coutinho P."/>
            <person name="Gong Y."/>
            <person name="Samejima M."/>
            <person name="Mahadevan R."/>
            <person name="Abou-Zaid M."/>
            <person name="de Vries R.P."/>
            <person name="Igarashi K."/>
            <person name="Yadav J.S."/>
            <person name="Grigoriev I.V."/>
            <person name="Master E.R."/>
        </authorList>
    </citation>
    <scope>NUCLEOTIDE SEQUENCE [LARGE SCALE GENOMIC DNA]</scope>
    <source>
        <strain evidence="1 2">HHB-10118-sp</strain>
    </source>
</reference>
<gene>
    <name evidence="1" type="ORF">PHACADRAFT_32263</name>
</gene>
<dbReference type="EMBL" id="JH930477">
    <property type="protein sequence ID" value="EKM51273.1"/>
    <property type="molecule type" value="Genomic_DNA"/>
</dbReference>
<protein>
    <submittedName>
        <fullName evidence="1">Uncharacterized protein</fullName>
    </submittedName>
</protein>
<evidence type="ECO:0000313" key="2">
    <source>
        <dbReference type="Proteomes" id="UP000008370"/>
    </source>
</evidence>
<dbReference type="HOGENOM" id="CLU_1787495_0_0_1"/>
<name>K5VIZ9_PHACS</name>
<dbReference type="Proteomes" id="UP000008370">
    <property type="component" value="Unassembled WGS sequence"/>
</dbReference>
<proteinExistence type="predicted"/>
<dbReference type="KEGG" id="pco:PHACADRAFT_32263"/>
<organism evidence="1 2">
    <name type="scientific">Phanerochaete carnosa (strain HHB-10118-sp)</name>
    <name type="common">White-rot fungus</name>
    <name type="synonym">Peniophora carnosa</name>
    <dbReference type="NCBI Taxonomy" id="650164"/>
    <lineage>
        <taxon>Eukaryota</taxon>
        <taxon>Fungi</taxon>
        <taxon>Dikarya</taxon>
        <taxon>Basidiomycota</taxon>
        <taxon>Agaricomycotina</taxon>
        <taxon>Agaricomycetes</taxon>
        <taxon>Polyporales</taxon>
        <taxon>Phanerochaetaceae</taxon>
        <taxon>Phanerochaete</taxon>
    </lineage>
</organism>
<evidence type="ECO:0000313" key="1">
    <source>
        <dbReference type="EMBL" id="EKM51273.1"/>
    </source>
</evidence>